<dbReference type="AlphaFoldDB" id="A0AAW9SR23"/>
<reference evidence="1 2" key="1">
    <citation type="submission" date="2024-05" db="EMBL/GenBank/DDBJ databases">
        <title>Genome sequence of Ponticoccus litoralis KCCM 90028.</title>
        <authorList>
            <person name="Kim J.M."/>
            <person name="Lee J.K."/>
            <person name="Choi B.J."/>
            <person name="Bayburt H."/>
            <person name="Baek J.H."/>
            <person name="Jeon C.O."/>
        </authorList>
    </citation>
    <scope>NUCLEOTIDE SEQUENCE [LARGE SCALE GENOMIC DNA]</scope>
    <source>
        <strain evidence="1 2">KCCM 90028</strain>
    </source>
</reference>
<organism evidence="1 2">
    <name type="scientific">Ponticoccus litoralis</name>
    <dbReference type="NCBI Taxonomy" id="422297"/>
    <lineage>
        <taxon>Bacteria</taxon>
        <taxon>Pseudomonadati</taxon>
        <taxon>Pseudomonadota</taxon>
        <taxon>Alphaproteobacteria</taxon>
        <taxon>Rhodobacterales</taxon>
        <taxon>Roseobacteraceae</taxon>
        <taxon>Ponticoccus</taxon>
    </lineage>
</organism>
<dbReference type="RefSeq" id="WP_347167803.1">
    <property type="nucleotide sequence ID" value="NZ_JBDNCH010000002.1"/>
</dbReference>
<evidence type="ECO:0000313" key="1">
    <source>
        <dbReference type="EMBL" id="MEN9062875.1"/>
    </source>
</evidence>
<sequence>MSRVLDNLPPAQQAGILCGQDPFRIFAASRLQIPGAVTATAAAEFVRQECGVSSRAELDRDGDAAARWQALRTEYDAWRGRIPSPRERTQP</sequence>
<accession>A0AAW9SR23</accession>
<name>A0AAW9SR23_9RHOB</name>
<protein>
    <submittedName>
        <fullName evidence="1">Uncharacterized protein</fullName>
    </submittedName>
</protein>
<dbReference type="Proteomes" id="UP001428774">
    <property type="component" value="Unassembled WGS sequence"/>
</dbReference>
<comment type="caution">
    <text evidence="1">The sequence shown here is derived from an EMBL/GenBank/DDBJ whole genome shotgun (WGS) entry which is preliminary data.</text>
</comment>
<proteinExistence type="predicted"/>
<keyword evidence="2" id="KW-1185">Reference proteome</keyword>
<gene>
    <name evidence="1" type="ORF">ABFB10_19695</name>
</gene>
<evidence type="ECO:0000313" key="2">
    <source>
        <dbReference type="Proteomes" id="UP001428774"/>
    </source>
</evidence>
<dbReference type="EMBL" id="JBDNCH010000002">
    <property type="protein sequence ID" value="MEN9062875.1"/>
    <property type="molecule type" value="Genomic_DNA"/>
</dbReference>